<evidence type="ECO:0000313" key="2">
    <source>
        <dbReference type="EMBL" id="DAF59613.1"/>
    </source>
</evidence>
<proteinExistence type="predicted"/>
<name>A0A8S5T8E8_9CAUD</name>
<accession>A0A8S5T8E8</accession>
<sequence length="126" mass="13687">MGGRGAASGAGGSGGLEVTKDGQITRYYFESRNGVNYYQRGIGGTPEPTPMNMTAKEFRRRVEAGGASTRGISSAEKAREQKARKAEREATDRFLNIETASNRSLSSGSRAEAKTNRANRRLRRGR</sequence>
<reference evidence="2" key="1">
    <citation type="journal article" date="2021" name="Proc. Natl. Acad. Sci. U.S.A.">
        <title>A Catalog of Tens of Thousands of Viruses from Human Metagenomes Reveals Hidden Associations with Chronic Diseases.</title>
        <authorList>
            <person name="Tisza M.J."/>
            <person name="Buck C.B."/>
        </authorList>
    </citation>
    <scope>NUCLEOTIDE SEQUENCE</scope>
    <source>
        <strain evidence="2">CtmIh35</strain>
    </source>
</reference>
<organism evidence="2">
    <name type="scientific">Siphoviridae sp. ctmIh35</name>
    <dbReference type="NCBI Taxonomy" id="2827932"/>
    <lineage>
        <taxon>Viruses</taxon>
        <taxon>Duplodnaviria</taxon>
        <taxon>Heunggongvirae</taxon>
        <taxon>Uroviricota</taxon>
        <taxon>Caudoviricetes</taxon>
    </lineage>
</organism>
<feature type="compositionally biased region" description="Gly residues" evidence="1">
    <location>
        <begin position="1"/>
        <end position="15"/>
    </location>
</feature>
<evidence type="ECO:0000256" key="1">
    <source>
        <dbReference type="SAM" id="MobiDB-lite"/>
    </source>
</evidence>
<protein>
    <submittedName>
        <fullName evidence="2">Uncharacterized protein</fullName>
    </submittedName>
</protein>
<feature type="compositionally biased region" description="Basic and acidic residues" evidence="1">
    <location>
        <begin position="76"/>
        <end position="92"/>
    </location>
</feature>
<feature type="region of interest" description="Disordered" evidence="1">
    <location>
        <begin position="61"/>
        <end position="126"/>
    </location>
</feature>
<feature type="compositionally biased region" description="Polar residues" evidence="1">
    <location>
        <begin position="98"/>
        <end position="109"/>
    </location>
</feature>
<feature type="region of interest" description="Disordered" evidence="1">
    <location>
        <begin position="1"/>
        <end position="22"/>
    </location>
</feature>
<feature type="compositionally biased region" description="Basic residues" evidence="1">
    <location>
        <begin position="117"/>
        <end position="126"/>
    </location>
</feature>
<dbReference type="EMBL" id="BK032772">
    <property type="protein sequence ID" value="DAF59613.1"/>
    <property type="molecule type" value="Genomic_DNA"/>
</dbReference>